<proteinExistence type="predicted"/>
<dbReference type="Pfam" id="PF01695">
    <property type="entry name" value="IstB_IS21"/>
    <property type="match status" value="1"/>
</dbReference>
<gene>
    <name evidence="2" type="ORF">BTN49_3177</name>
</gene>
<dbReference type="EMBL" id="NBYY01000036">
    <property type="protein sequence ID" value="PCS21289.1"/>
    <property type="molecule type" value="Genomic_DNA"/>
</dbReference>
<accession>A0A2A5SZD9</accession>
<protein>
    <recommendedName>
        <fullName evidence="1">IstB-like ATP-binding domain-containing protein</fullName>
    </recommendedName>
</protein>
<sequence>MDISPLEIGKTNLFLNVITKRYEEGSIIVTSNLLVSHW</sequence>
<dbReference type="InterPro" id="IPR002611">
    <property type="entry name" value="IstB_ATP-bd"/>
</dbReference>
<keyword evidence="3" id="KW-1185">Reference proteome</keyword>
<reference evidence="3" key="1">
    <citation type="submission" date="2017-04" db="EMBL/GenBank/DDBJ databases">
        <title>Genome evolution of the luminous symbionts of deep sea anglerfish.</title>
        <authorList>
            <person name="Hendry T.A."/>
        </authorList>
    </citation>
    <scope>NUCLEOTIDE SEQUENCE [LARGE SCALE GENOMIC DNA]</scope>
</reference>
<name>A0A2A5SZD9_9GAMM</name>
<organism evidence="2 3">
    <name type="scientific">Candidatus Enterovibrio escicola</name>
    <dbReference type="NCBI Taxonomy" id="1927127"/>
    <lineage>
        <taxon>Bacteria</taxon>
        <taxon>Pseudomonadati</taxon>
        <taxon>Pseudomonadota</taxon>
        <taxon>Gammaproteobacteria</taxon>
        <taxon>Vibrionales</taxon>
        <taxon>Vibrionaceae</taxon>
        <taxon>Enterovibrio</taxon>
    </lineage>
</organism>
<dbReference type="Proteomes" id="UP000219020">
    <property type="component" value="Unassembled WGS sequence"/>
</dbReference>
<evidence type="ECO:0000313" key="2">
    <source>
        <dbReference type="EMBL" id="PCS21289.1"/>
    </source>
</evidence>
<dbReference type="GO" id="GO:0005524">
    <property type="term" value="F:ATP binding"/>
    <property type="evidence" value="ECO:0007669"/>
    <property type="project" value="InterPro"/>
</dbReference>
<comment type="caution">
    <text evidence="2">The sequence shown here is derived from an EMBL/GenBank/DDBJ whole genome shotgun (WGS) entry which is preliminary data.</text>
</comment>
<evidence type="ECO:0000259" key="1">
    <source>
        <dbReference type="Pfam" id="PF01695"/>
    </source>
</evidence>
<dbReference type="AlphaFoldDB" id="A0A2A5SZD9"/>
<feature type="domain" description="IstB-like ATP-binding" evidence="1">
    <location>
        <begin position="4"/>
        <end position="38"/>
    </location>
</feature>
<evidence type="ECO:0000313" key="3">
    <source>
        <dbReference type="Proteomes" id="UP000219020"/>
    </source>
</evidence>